<dbReference type="SUPFAM" id="SSF49899">
    <property type="entry name" value="Concanavalin A-like lectins/glucanases"/>
    <property type="match status" value="1"/>
</dbReference>
<accession>A0A6G1FVC6</accession>
<dbReference type="PROSITE" id="PS51762">
    <property type="entry name" value="GH16_2"/>
    <property type="match status" value="1"/>
</dbReference>
<evidence type="ECO:0000256" key="5">
    <source>
        <dbReference type="ARBA" id="ARBA00023295"/>
    </source>
</evidence>
<dbReference type="EMBL" id="ML975171">
    <property type="protein sequence ID" value="KAF1809680.1"/>
    <property type="molecule type" value="Genomic_DNA"/>
</dbReference>
<feature type="signal peptide" evidence="7">
    <location>
        <begin position="1"/>
        <end position="18"/>
    </location>
</feature>
<proteinExistence type="inferred from homology"/>
<dbReference type="Gene3D" id="2.60.120.200">
    <property type="match status" value="1"/>
</dbReference>
<dbReference type="PANTHER" id="PTHR10963:SF24">
    <property type="entry name" value="GLYCOSIDASE C21B10.07-RELATED"/>
    <property type="match status" value="1"/>
</dbReference>
<evidence type="ECO:0000256" key="3">
    <source>
        <dbReference type="ARBA" id="ARBA00012599"/>
    </source>
</evidence>
<dbReference type="FunFam" id="2.60.120.200:FF:000114">
    <property type="entry name" value="Probable endo-1,3(4)-beta-glucanase NFIA_089530"/>
    <property type="match status" value="1"/>
</dbReference>
<name>A0A6G1FVC6_9PEZI</name>
<feature type="chain" id="PRO_5044631620" description="endo-1,3(4)-beta-glucanase" evidence="7">
    <location>
        <begin position="19"/>
        <end position="436"/>
    </location>
</feature>
<evidence type="ECO:0000259" key="8">
    <source>
        <dbReference type="PROSITE" id="PS51762"/>
    </source>
</evidence>
<reference evidence="11" key="3">
    <citation type="submission" date="2025-04" db="UniProtKB">
        <authorList>
            <consortium name="RefSeq"/>
        </authorList>
    </citation>
    <scope>IDENTIFICATION</scope>
    <source>
        <strain evidence="11">CBS 781.70</strain>
    </source>
</reference>
<dbReference type="Pfam" id="PF26113">
    <property type="entry name" value="GH16_XgeA"/>
    <property type="match status" value="1"/>
</dbReference>
<dbReference type="GO" id="GO:0009251">
    <property type="term" value="P:glucan catabolic process"/>
    <property type="evidence" value="ECO:0007669"/>
    <property type="project" value="TreeGrafter"/>
</dbReference>
<evidence type="ECO:0000313" key="10">
    <source>
        <dbReference type="Proteomes" id="UP000504638"/>
    </source>
</evidence>
<dbReference type="PANTHER" id="PTHR10963">
    <property type="entry name" value="GLYCOSYL HYDROLASE-RELATED"/>
    <property type="match status" value="1"/>
</dbReference>
<evidence type="ECO:0000256" key="7">
    <source>
        <dbReference type="SAM" id="SignalP"/>
    </source>
</evidence>
<keyword evidence="10" id="KW-1185">Reference proteome</keyword>
<keyword evidence="7" id="KW-0732">Signal</keyword>
<reference evidence="11" key="2">
    <citation type="submission" date="2020-04" db="EMBL/GenBank/DDBJ databases">
        <authorList>
            <consortium name="NCBI Genome Project"/>
        </authorList>
    </citation>
    <scope>NUCLEOTIDE SEQUENCE</scope>
    <source>
        <strain evidence="11">CBS 781.70</strain>
    </source>
</reference>
<feature type="domain" description="GH16" evidence="8">
    <location>
        <begin position="22"/>
        <end position="283"/>
    </location>
</feature>
<dbReference type="EC" id="3.2.1.6" evidence="3"/>
<feature type="compositionally biased region" description="Low complexity" evidence="6">
    <location>
        <begin position="327"/>
        <end position="361"/>
    </location>
</feature>
<comment type="catalytic activity">
    <reaction evidence="1">
        <text>Endohydrolysis of (1-&gt;3)- or (1-&gt;4)-linkages in beta-D-glucans when the glucose residue whose reducing group is involved in the linkage to be hydrolyzed is itself substituted at C-3.</text>
        <dbReference type="EC" id="3.2.1.6"/>
    </reaction>
</comment>
<evidence type="ECO:0000256" key="1">
    <source>
        <dbReference type="ARBA" id="ARBA00000124"/>
    </source>
</evidence>
<evidence type="ECO:0000313" key="9">
    <source>
        <dbReference type="EMBL" id="KAF1809680.1"/>
    </source>
</evidence>
<evidence type="ECO:0000256" key="6">
    <source>
        <dbReference type="SAM" id="MobiDB-lite"/>
    </source>
</evidence>
<dbReference type="InterPro" id="IPR013320">
    <property type="entry name" value="ConA-like_dom_sf"/>
</dbReference>
<comment type="similarity">
    <text evidence="2">Belongs to the glycosyl hydrolase 16 family.</text>
</comment>
<dbReference type="CDD" id="cd02181">
    <property type="entry name" value="GH16_fungal_Lam16A_glucanase"/>
    <property type="match status" value="1"/>
</dbReference>
<evidence type="ECO:0000313" key="11">
    <source>
        <dbReference type="RefSeq" id="XP_033531311.1"/>
    </source>
</evidence>
<evidence type="ECO:0000256" key="2">
    <source>
        <dbReference type="ARBA" id="ARBA00006865"/>
    </source>
</evidence>
<dbReference type="GeneID" id="54414546"/>
<dbReference type="GO" id="GO:0052861">
    <property type="term" value="F:endo-1,3(4)-beta-glucanase activity"/>
    <property type="evidence" value="ECO:0007669"/>
    <property type="project" value="UniProtKB-EC"/>
</dbReference>
<protein>
    <recommendedName>
        <fullName evidence="3">endo-1,3(4)-beta-glucanase</fullName>
        <ecNumber evidence="3">3.2.1.6</ecNumber>
    </recommendedName>
</protein>
<dbReference type="Proteomes" id="UP000504638">
    <property type="component" value="Unplaced"/>
</dbReference>
<dbReference type="AlphaFoldDB" id="A0A6G1FVC6"/>
<sequence length="436" mass="46853">MLFSSFLLGLTLTKFGIAGYVLEDDYSPSNFFDKFDFFTARDPTHGFVQYVDKGTAQGSGLIKTSSDSIYMGVDTENETPNGRPSVRITSKKAYNSGLVILDLSHMPGSVCGTWPAFWMVGPDWPHGGEIDIIEGVNAQQSNSMALHTAPGCTINPSTVNRAFTGQIHTPNCDVKAQGQSANEGCSIRAPENHQATYGDDFNAADGGVYATEWTEDYIGIWHFQRNAIPEDINSGTPDPTKWGRPIALFHGGCDFSKAFQEQRIVFDTTFCGDWAGNVFSSDSTCAAKGNSCNAFVRDNPSAFTESFWRVRSLKVYQQDTHDGFIGLSPSEPLSSSQSISQSSRSSSSSVGSSVSSGNSSSPVTATTFVTFTRPASVPQSPSKAPPGSDSAPAIVTKTEIRTVYGPPPTEVVPLEEERTTVTQMVTVYLKSTGSSS</sequence>
<dbReference type="OrthoDB" id="192832at2759"/>
<keyword evidence="5" id="KW-0326">Glycosidase</keyword>
<gene>
    <name evidence="9 11" type="ORF">P152DRAFT_156624</name>
</gene>
<dbReference type="InterPro" id="IPR050546">
    <property type="entry name" value="Glycosyl_Hydrlase_16"/>
</dbReference>
<reference evidence="9 11" key="1">
    <citation type="submission" date="2020-01" db="EMBL/GenBank/DDBJ databases">
        <authorList>
            <consortium name="DOE Joint Genome Institute"/>
            <person name="Haridas S."/>
            <person name="Albert R."/>
            <person name="Binder M."/>
            <person name="Bloem J."/>
            <person name="Labutti K."/>
            <person name="Salamov A."/>
            <person name="Andreopoulos B."/>
            <person name="Baker S.E."/>
            <person name="Barry K."/>
            <person name="Bills G."/>
            <person name="Bluhm B.H."/>
            <person name="Cannon C."/>
            <person name="Castanera R."/>
            <person name="Culley D.E."/>
            <person name="Daum C."/>
            <person name="Ezra D."/>
            <person name="Gonzalez J.B."/>
            <person name="Henrissat B."/>
            <person name="Kuo A."/>
            <person name="Liang C."/>
            <person name="Lipzen A."/>
            <person name="Lutzoni F."/>
            <person name="Magnuson J."/>
            <person name="Mondo S."/>
            <person name="Nolan M."/>
            <person name="Ohm R."/>
            <person name="Pangilinan J."/>
            <person name="Park H.-J."/>
            <person name="Ramirez L."/>
            <person name="Alfaro M."/>
            <person name="Sun H."/>
            <person name="Tritt A."/>
            <person name="Yoshinaga Y."/>
            <person name="Zwiers L.-H."/>
            <person name="Turgeon B.G."/>
            <person name="Goodwin S.B."/>
            <person name="Spatafora J.W."/>
            <person name="Crous P.W."/>
            <person name="Grigoriev I.V."/>
        </authorList>
    </citation>
    <scope>NUCLEOTIDE SEQUENCE</scope>
    <source>
        <strain evidence="9 11">CBS 781.70</strain>
    </source>
</reference>
<evidence type="ECO:0000256" key="4">
    <source>
        <dbReference type="ARBA" id="ARBA00022801"/>
    </source>
</evidence>
<feature type="region of interest" description="Disordered" evidence="6">
    <location>
        <begin position="326"/>
        <end position="394"/>
    </location>
</feature>
<dbReference type="InterPro" id="IPR000757">
    <property type="entry name" value="Beta-glucanase-like"/>
</dbReference>
<keyword evidence="4" id="KW-0378">Hydrolase</keyword>
<dbReference type="RefSeq" id="XP_033531311.1">
    <property type="nucleotide sequence ID" value="XM_033673976.1"/>
</dbReference>
<organism evidence="9">
    <name type="scientific">Eremomyces bilateralis CBS 781.70</name>
    <dbReference type="NCBI Taxonomy" id="1392243"/>
    <lineage>
        <taxon>Eukaryota</taxon>
        <taxon>Fungi</taxon>
        <taxon>Dikarya</taxon>
        <taxon>Ascomycota</taxon>
        <taxon>Pezizomycotina</taxon>
        <taxon>Dothideomycetes</taxon>
        <taxon>Dothideomycetes incertae sedis</taxon>
        <taxon>Eremomycetales</taxon>
        <taxon>Eremomycetaceae</taxon>
        <taxon>Eremomyces</taxon>
    </lineage>
</organism>